<evidence type="ECO:0008006" key="5">
    <source>
        <dbReference type="Google" id="ProtNLM"/>
    </source>
</evidence>
<feature type="region of interest" description="Disordered" evidence="3">
    <location>
        <begin position="212"/>
        <end position="231"/>
    </location>
</feature>
<dbReference type="InterPro" id="IPR032675">
    <property type="entry name" value="LRR_dom_sf"/>
</dbReference>
<evidence type="ECO:0000256" key="3">
    <source>
        <dbReference type="SAM" id="MobiDB-lite"/>
    </source>
</evidence>
<dbReference type="PANTHER" id="PTHR48059:SF30">
    <property type="entry name" value="OS06G0587000 PROTEIN"/>
    <property type="match status" value="1"/>
</dbReference>
<dbReference type="Gene3D" id="3.80.10.10">
    <property type="entry name" value="Ribonuclease Inhibitor"/>
    <property type="match status" value="2"/>
</dbReference>
<dbReference type="Pfam" id="PF00560">
    <property type="entry name" value="LRR_1"/>
    <property type="match status" value="2"/>
</dbReference>
<dbReference type="EMBL" id="HBGN01010375">
    <property type="protein sequence ID" value="CAD9321748.1"/>
    <property type="molecule type" value="Transcribed_RNA"/>
</dbReference>
<proteinExistence type="predicted"/>
<dbReference type="FunFam" id="3.80.10.10:FF:000383">
    <property type="entry name" value="Leucine-rich repeat receptor protein kinase EMS1"/>
    <property type="match status" value="1"/>
</dbReference>
<dbReference type="InterPro" id="IPR001611">
    <property type="entry name" value="Leu-rich_rpt"/>
</dbReference>
<comment type="subcellular location">
    <subcellularLocation>
        <location evidence="1">Cell envelope</location>
    </subcellularLocation>
</comment>
<feature type="region of interest" description="Disordered" evidence="3">
    <location>
        <begin position="47"/>
        <end position="82"/>
    </location>
</feature>
<reference evidence="4" key="1">
    <citation type="submission" date="2021-01" db="EMBL/GenBank/DDBJ databases">
        <authorList>
            <person name="Corre E."/>
            <person name="Pelletier E."/>
            <person name="Niang G."/>
            <person name="Scheremetjew M."/>
            <person name="Finn R."/>
            <person name="Kale V."/>
            <person name="Holt S."/>
            <person name="Cochrane G."/>
            <person name="Meng A."/>
            <person name="Brown T."/>
            <person name="Cohen L."/>
        </authorList>
    </citation>
    <scope>NUCLEOTIDE SEQUENCE</scope>
    <source>
        <strain evidence="4">Pop2</strain>
    </source>
</reference>
<evidence type="ECO:0000256" key="1">
    <source>
        <dbReference type="ARBA" id="ARBA00004196"/>
    </source>
</evidence>
<feature type="compositionally biased region" description="Polar residues" evidence="3">
    <location>
        <begin position="58"/>
        <end position="70"/>
    </location>
</feature>
<sequence length="590" mass="65106">MMRKIQTYSVLLCIISHIQRCICHLEGAESHAPFHYDTALIDTSTEVNESVKSRQHNTDSQNASESTDLSNENKAETKIRKMRNVDTEGRDIDLRNGKFNFVLPDELLSQLKTKAKSSKSVKDETKSGKSSPKNGNSAKSDNASDSEEKTSKSSKNSKSGKVKEVIELVPASTTSPTEAPSKSVDIPDPISEHPSTRKTEAPSELDISDIISEHPSTKPTNVPTETVTTGRDGTPSFLFTSSMLPSFLPSSSPSVTNSLSPTLSPTTHPTSIPTSAECPWSSDERNKQLIVILQQVSDASNLLLDGTPQNMAFQWIMEHDNSYFSCPQQENTKKIIQRYVLAVIYYSTGGPHWDQCNAPLDFGDPFDVQKANNNCHISADGDDGSDIPLTLGTDAWLTPSDECSWGGVSCKDQTMYLDRIEIENNGLTGTLPTELGHLTDLRYLILEDGWLEGFLPSEVGKLNNLLALDLNYNVFSGTIPEELYKLSTLEELDLNENFFSGTISSNIGELDMLNFLQLQVNYFTGTIPETVGDLKRLQIAEFTYNDLTGAVPESVCRNQEIFHTLHRLTADCRGNPPPVECNCCTNCKRI</sequence>
<dbReference type="AlphaFoldDB" id="A0A7S1YWP4"/>
<name>A0A7S1YWP4_9STRA</name>
<feature type="region of interest" description="Disordered" evidence="3">
    <location>
        <begin position="250"/>
        <end position="280"/>
    </location>
</feature>
<dbReference type="SUPFAM" id="SSF52058">
    <property type="entry name" value="L domain-like"/>
    <property type="match status" value="1"/>
</dbReference>
<organism evidence="4">
    <name type="scientific">Ditylum brightwellii</name>
    <dbReference type="NCBI Taxonomy" id="49249"/>
    <lineage>
        <taxon>Eukaryota</taxon>
        <taxon>Sar</taxon>
        <taxon>Stramenopiles</taxon>
        <taxon>Ochrophyta</taxon>
        <taxon>Bacillariophyta</taxon>
        <taxon>Mediophyceae</taxon>
        <taxon>Lithodesmiophycidae</taxon>
        <taxon>Lithodesmiales</taxon>
        <taxon>Lithodesmiaceae</taxon>
        <taxon>Ditylum</taxon>
    </lineage>
</organism>
<feature type="compositionally biased region" description="Polar residues" evidence="3">
    <location>
        <begin position="217"/>
        <end position="231"/>
    </location>
</feature>
<evidence type="ECO:0000313" key="4">
    <source>
        <dbReference type="EMBL" id="CAD9321748.1"/>
    </source>
</evidence>
<dbReference type="PANTHER" id="PTHR48059">
    <property type="entry name" value="POLYGALACTURONASE INHIBITOR 1"/>
    <property type="match status" value="1"/>
</dbReference>
<accession>A0A7S1YWP4</accession>
<protein>
    <recommendedName>
        <fullName evidence="5">Leucine-rich repeat-containing N-terminal plant-type domain-containing protein</fullName>
    </recommendedName>
</protein>
<dbReference type="InterPro" id="IPR051848">
    <property type="entry name" value="PGIP"/>
</dbReference>
<feature type="compositionally biased region" description="Basic and acidic residues" evidence="3">
    <location>
        <begin position="71"/>
        <end position="82"/>
    </location>
</feature>
<feature type="compositionally biased region" description="Basic and acidic residues" evidence="3">
    <location>
        <begin position="190"/>
        <end position="201"/>
    </location>
</feature>
<feature type="compositionally biased region" description="Polar residues" evidence="3">
    <location>
        <begin position="171"/>
        <end position="180"/>
    </location>
</feature>
<gene>
    <name evidence="4" type="ORF">DBRI1063_LOCUS6662</name>
</gene>
<evidence type="ECO:0000256" key="2">
    <source>
        <dbReference type="ARBA" id="ARBA00022737"/>
    </source>
</evidence>
<feature type="compositionally biased region" description="Low complexity" evidence="3">
    <location>
        <begin position="250"/>
        <end position="275"/>
    </location>
</feature>
<keyword evidence="2" id="KW-0677">Repeat</keyword>
<feature type="compositionally biased region" description="Low complexity" evidence="3">
    <location>
        <begin position="128"/>
        <end position="140"/>
    </location>
</feature>
<feature type="region of interest" description="Disordered" evidence="3">
    <location>
        <begin position="113"/>
        <end position="203"/>
    </location>
</feature>